<dbReference type="EMBL" id="CABVLI010000044">
    <property type="protein sequence ID" value="VVT26906.1"/>
    <property type="molecule type" value="Genomic_DNA"/>
</dbReference>
<dbReference type="GO" id="GO:0008233">
    <property type="term" value="F:peptidase activity"/>
    <property type="evidence" value="ECO:0007669"/>
    <property type="project" value="UniProtKB-KW"/>
</dbReference>
<dbReference type="PANTHER" id="PTHR10334">
    <property type="entry name" value="CYSTEINE-RICH SECRETORY PROTEIN-RELATED"/>
    <property type="match status" value="1"/>
</dbReference>
<dbReference type="PROSITE" id="PS01010">
    <property type="entry name" value="CRISP_2"/>
    <property type="match status" value="1"/>
</dbReference>
<sequence>MTGRLGLAVAAALMVAGCAQGPERVVERRETQAPAPRGPSLLKAAMMDGHNAARAAVGVAPLTWSDTLATTARAYAEEMARTGKFAHAPQPQGMTREGENLWTGTRYAYAYAEMMGHWVAEQRDFINMPTPGFSRTGKVEDVAHYTQIVWRGSTQVGCAMASNKTDDYLVCRYSPPGNVFGQKAY</sequence>
<dbReference type="EMBL" id="QAOG01000003">
    <property type="protein sequence ID" value="PTQ60442.1"/>
    <property type="molecule type" value="Genomic_DNA"/>
</dbReference>
<accession>A0A2T5GMA2</accession>
<reference evidence="2 4" key="1">
    <citation type="submission" date="2018-04" db="EMBL/GenBank/DDBJ databases">
        <title>Genomic Encyclopedia of Type Strains, Phase III (KMG-III): the genomes of soil and plant-associated and newly described type strains.</title>
        <authorList>
            <person name="Whitman W."/>
        </authorList>
    </citation>
    <scope>NUCLEOTIDE SEQUENCE [LARGE SCALE GENOMIC DNA]</scope>
    <source>
        <strain evidence="2 4">MA101b</strain>
    </source>
</reference>
<dbReference type="InterPro" id="IPR018244">
    <property type="entry name" value="Allrgn_V5/Tpx1_CS"/>
</dbReference>
<proteinExistence type="predicted"/>
<keyword evidence="4" id="KW-1185">Reference proteome</keyword>
<protein>
    <submittedName>
        <fullName evidence="3">Serine protease</fullName>
    </submittedName>
</protein>
<evidence type="ECO:0000259" key="1">
    <source>
        <dbReference type="SMART" id="SM00198"/>
    </source>
</evidence>
<dbReference type="Proteomes" id="UP000326857">
    <property type="component" value="Unassembled WGS sequence"/>
</dbReference>
<dbReference type="GO" id="GO:0005576">
    <property type="term" value="C:extracellular region"/>
    <property type="evidence" value="ECO:0007669"/>
    <property type="project" value="InterPro"/>
</dbReference>
<evidence type="ECO:0000313" key="3">
    <source>
        <dbReference type="EMBL" id="VVT26906.1"/>
    </source>
</evidence>
<accession>A0A5E8A662</accession>
<dbReference type="PRINTS" id="PR00837">
    <property type="entry name" value="V5TPXLIKE"/>
</dbReference>
<keyword evidence="3" id="KW-0378">Hydrolase</keyword>
<dbReference type="Pfam" id="PF00188">
    <property type="entry name" value="CAP"/>
    <property type="match status" value="1"/>
</dbReference>
<dbReference type="RefSeq" id="WP_107957881.1">
    <property type="nucleotide sequence ID" value="NZ_JASPFP010000001.1"/>
</dbReference>
<dbReference type="Proteomes" id="UP000244189">
    <property type="component" value="Unassembled WGS sequence"/>
</dbReference>
<dbReference type="SMART" id="SM00198">
    <property type="entry name" value="SCP"/>
    <property type="match status" value="1"/>
</dbReference>
<dbReference type="Gene3D" id="3.40.33.10">
    <property type="entry name" value="CAP"/>
    <property type="match status" value="1"/>
</dbReference>
<dbReference type="GO" id="GO:0006508">
    <property type="term" value="P:proteolysis"/>
    <property type="evidence" value="ECO:0007669"/>
    <property type="project" value="UniProtKB-KW"/>
</dbReference>
<evidence type="ECO:0000313" key="4">
    <source>
        <dbReference type="Proteomes" id="UP000244189"/>
    </source>
</evidence>
<dbReference type="InterPro" id="IPR035940">
    <property type="entry name" value="CAP_sf"/>
</dbReference>
<dbReference type="PROSITE" id="PS51257">
    <property type="entry name" value="PROKAR_LIPOPROTEIN"/>
    <property type="match status" value="1"/>
</dbReference>
<dbReference type="SUPFAM" id="SSF55797">
    <property type="entry name" value="PR-1-like"/>
    <property type="match status" value="1"/>
</dbReference>
<evidence type="ECO:0000313" key="5">
    <source>
        <dbReference type="Proteomes" id="UP000326857"/>
    </source>
</evidence>
<evidence type="ECO:0000313" key="2">
    <source>
        <dbReference type="EMBL" id="PTQ60442.1"/>
    </source>
</evidence>
<name>A0A2T5GMA2_9SPHN</name>
<feature type="domain" description="SCP" evidence="1">
    <location>
        <begin position="41"/>
        <end position="181"/>
    </location>
</feature>
<keyword evidence="3" id="KW-0645">Protease</keyword>
<dbReference type="InterPro" id="IPR001283">
    <property type="entry name" value="CRISP-related"/>
</dbReference>
<organism evidence="2 4">
    <name type="scientific">Sphingomonas aurantiaca</name>
    <dbReference type="NCBI Taxonomy" id="185949"/>
    <lineage>
        <taxon>Bacteria</taxon>
        <taxon>Pseudomonadati</taxon>
        <taxon>Pseudomonadota</taxon>
        <taxon>Alphaproteobacteria</taxon>
        <taxon>Sphingomonadales</taxon>
        <taxon>Sphingomonadaceae</taxon>
        <taxon>Sphingomonas</taxon>
    </lineage>
</organism>
<dbReference type="InterPro" id="IPR014044">
    <property type="entry name" value="CAP_dom"/>
</dbReference>
<reference evidence="3 5" key="2">
    <citation type="submission" date="2019-09" db="EMBL/GenBank/DDBJ databases">
        <authorList>
            <person name="Dittami M. S."/>
        </authorList>
    </citation>
    <scope>NUCLEOTIDE SEQUENCE [LARGE SCALE GENOMIC DNA]</scope>
    <source>
        <strain evidence="3">SPHINGO391</strain>
    </source>
</reference>
<gene>
    <name evidence="2" type="ORF">C8J26_2154</name>
    <name evidence="3" type="ORF">SPHINGO391_490233</name>
</gene>
<dbReference type="AlphaFoldDB" id="A0A2T5GMA2"/>